<dbReference type="InterPro" id="IPR012677">
    <property type="entry name" value="Nucleotide-bd_a/b_plait_sf"/>
</dbReference>
<evidence type="ECO:0000256" key="1">
    <source>
        <dbReference type="SAM" id="MobiDB-lite"/>
    </source>
</evidence>
<evidence type="ECO:0000313" key="3">
    <source>
        <dbReference type="EMBL" id="KAL2794071.1"/>
    </source>
</evidence>
<sequence>MTSSSTAPTRLHITPLNPELLPLVLPAAVRPLATDISFHEIPTFPENNYGYVTLPAMEADKIKKKLNGSILKGRKFKVDSARPQKRQRDEDGQNTDKPSSGKKSKKHQAEDNVLEGYELPSDRKVKRGWTESTNDKADRRKKEKKSKSKDEKSAKSQLKSKYTEKAECLFRTKVPPNRASPEPEKTKKKSKKNKSSQESVVHEFSKTITQPTFLRSDDGGKAATTTFDEDKGWIDESGDLKEPASERIRKDQYRPGQVAGHKEKPRRTKAKPLPEGENPKKAKTKGKLEEPSAMELESEDWTSSGGSSSSEGDSTDSDSDESTSSSSSDASDADDSENDEKQRPGIEKVLGKSNSTEPKSEEQSAEVHPLEALFKKPAAEKKPDLEPPAQFSFFGQGDEESEDETPAKIAPLTPFTKRDLQDRGLRSAAPTPDTSLVTKTINWNPSEEFETSLYTESPVSKPGAGSRDESDFAKWFWENRGDNNRAWKRRRPPASFCKCTCFSNSTIIPLDPDKGDSSSFNNAFHFLTRSEDTDPSNEKRAGNYRSLSCNDCNRKFCLGYDLPTCKGAKEEDVFTTCFQRDSRKDEAIVFIFIIATGGLLIWAVFRPWVQQWIEAARERRSYMPVSESPRL</sequence>
<feature type="region of interest" description="Disordered" evidence="1">
    <location>
        <begin position="73"/>
        <end position="438"/>
    </location>
</feature>
<organism evidence="3 4">
    <name type="scientific">Aspergillus keveii</name>
    <dbReference type="NCBI Taxonomy" id="714993"/>
    <lineage>
        <taxon>Eukaryota</taxon>
        <taxon>Fungi</taxon>
        <taxon>Dikarya</taxon>
        <taxon>Ascomycota</taxon>
        <taxon>Pezizomycotina</taxon>
        <taxon>Eurotiomycetes</taxon>
        <taxon>Eurotiomycetidae</taxon>
        <taxon>Eurotiales</taxon>
        <taxon>Aspergillaceae</taxon>
        <taxon>Aspergillus</taxon>
        <taxon>Aspergillus subgen. Nidulantes</taxon>
    </lineage>
</organism>
<feature type="compositionally biased region" description="Basic and acidic residues" evidence="1">
    <location>
        <begin position="228"/>
        <end position="253"/>
    </location>
</feature>
<feature type="compositionally biased region" description="Basic and acidic residues" evidence="1">
    <location>
        <begin position="76"/>
        <end position="91"/>
    </location>
</feature>
<feature type="compositionally biased region" description="Basic and acidic residues" evidence="1">
    <location>
        <begin position="161"/>
        <end position="170"/>
    </location>
</feature>
<evidence type="ECO:0000313" key="4">
    <source>
        <dbReference type="Proteomes" id="UP001610563"/>
    </source>
</evidence>
<dbReference type="Proteomes" id="UP001610563">
    <property type="component" value="Unassembled WGS sequence"/>
</dbReference>
<reference evidence="3 4" key="1">
    <citation type="submission" date="2024-07" db="EMBL/GenBank/DDBJ databases">
        <title>Section-level genome sequencing and comparative genomics of Aspergillus sections Usti and Cavernicolus.</title>
        <authorList>
            <consortium name="Lawrence Berkeley National Laboratory"/>
            <person name="Nybo J.L."/>
            <person name="Vesth T.C."/>
            <person name="Theobald S."/>
            <person name="Frisvad J.C."/>
            <person name="Larsen T.O."/>
            <person name="Kjaerboelling I."/>
            <person name="Rothschild-Mancinelli K."/>
            <person name="Lyhne E.K."/>
            <person name="Kogle M.E."/>
            <person name="Barry K."/>
            <person name="Clum A."/>
            <person name="Na H."/>
            <person name="Ledsgaard L."/>
            <person name="Lin J."/>
            <person name="Lipzen A."/>
            <person name="Kuo A."/>
            <person name="Riley R."/>
            <person name="Mondo S."/>
            <person name="Labutti K."/>
            <person name="Haridas S."/>
            <person name="Pangalinan J."/>
            <person name="Salamov A.A."/>
            <person name="Simmons B.A."/>
            <person name="Magnuson J.K."/>
            <person name="Chen J."/>
            <person name="Drula E."/>
            <person name="Henrissat B."/>
            <person name="Wiebenga A."/>
            <person name="Lubbers R.J."/>
            <person name="Gomes A.C."/>
            <person name="Makela M.R."/>
            <person name="Stajich J."/>
            <person name="Grigoriev I.V."/>
            <person name="Mortensen U.H."/>
            <person name="De Vries R.P."/>
            <person name="Baker S.E."/>
            <person name="Andersen M.R."/>
        </authorList>
    </citation>
    <scope>NUCLEOTIDE SEQUENCE [LARGE SCALE GENOMIC DNA]</scope>
    <source>
        <strain evidence="3 4">CBS 209.92</strain>
    </source>
</reference>
<name>A0ABR4G503_9EURO</name>
<keyword evidence="2" id="KW-0472">Membrane</keyword>
<keyword evidence="2" id="KW-1133">Transmembrane helix</keyword>
<feature type="transmembrane region" description="Helical" evidence="2">
    <location>
        <begin position="587"/>
        <end position="609"/>
    </location>
</feature>
<dbReference type="PANTHER" id="PTHR36854:SF1">
    <property type="entry name" value="TRANSMEMBRANE PROTEIN"/>
    <property type="match status" value="1"/>
</dbReference>
<feature type="compositionally biased region" description="Basic and acidic residues" evidence="1">
    <location>
        <begin position="373"/>
        <end position="385"/>
    </location>
</feature>
<accession>A0ABR4G503</accession>
<gene>
    <name evidence="3" type="ORF">BJX66DRAFT_325608</name>
</gene>
<proteinExistence type="predicted"/>
<feature type="compositionally biased region" description="Basic and acidic residues" evidence="1">
    <location>
        <begin position="416"/>
        <end position="425"/>
    </location>
</feature>
<feature type="compositionally biased region" description="Basic and acidic residues" evidence="1">
    <location>
        <begin position="272"/>
        <end position="290"/>
    </location>
</feature>
<keyword evidence="2" id="KW-0812">Transmembrane</keyword>
<dbReference type="Gene3D" id="3.30.70.330">
    <property type="match status" value="1"/>
</dbReference>
<dbReference type="PANTHER" id="PTHR36854">
    <property type="entry name" value="CHROMOSOME 9, WHOLE GENOME SHOTGUN SEQUENCE"/>
    <property type="match status" value="1"/>
</dbReference>
<feature type="compositionally biased region" description="Basic and acidic residues" evidence="1">
    <location>
        <begin position="339"/>
        <end position="350"/>
    </location>
</feature>
<keyword evidence="4" id="KW-1185">Reference proteome</keyword>
<protein>
    <submittedName>
        <fullName evidence="3">Uncharacterized protein</fullName>
    </submittedName>
</protein>
<comment type="caution">
    <text evidence="3">The sequence shown here is derived from an EMBL/GenBank/DDBJ whole genome shotgun (WGS) entry which is preliminary data.</text>
</comment>
<evidence type="ECO:0000256" key="2">
    <source>
        <dbReference type="SAM" id="Phobius"/>
    </source>
</evidence>
<feature type="compositionally biased region" description="Low complexity" evidence="1">
    <location>
        <begin position="301"/>
        <end position="312"/>
    </location>
</feature>
<dbReference type="EMBL" id="JBFTWV010000049">
    <property type="protein sequence ID" value="KAL2794071.1"/>
    <property type="molecule type" value="Genomic_DNA"/>
</dbReference>